<evidence type="ECO:0000256" key="1">
    <source>
        <dbReference type="ARBA" id="ARBA00010990"/>
    </source>
</evidence>
<dbReference type="Pfam" id="PF01648">
    <property type="entry name" value="ACPS"/>
    <property type="match status" value="1"/>
</dbReference>
<dbReference type="AlphaFoldDB" id="A0A2T7BAS8"/>
<feature type="domain" description="4'-phosphopantetheinyl transferase" evidence="3">
    <location>
        <begin position="94"/>
        <end position="174"/>
    </location>
</feature>
<keyword evidence="2 4" id="KW-0808">Transferase</keyword>
<dbReference type="PANTHER" id="PTHR12215:SF10">
    <property type="entry name" value="L-AMINOADIPATE-SEMIALDEHYDE DEHYDROGENASE-PHOSPHOPANTETHEINYL TRANSFERASE"/>
    <property type="match status" value="1"/>
</dbReference>
<dbReference type="InterPro" id="IPR008278">
    <property type="entry name" value="4-PPantetheinyl_Trfase_dom"/>
</dbReference>
<dbReference type="PANTHER" id="PTHR12215">
    <property type="entry name" value="PHOSPHOPANTETHEINE TRANSFERASE"/>
    <property type="match status" value="1"/>
</dbReference>
<dbReference type="EMBL" id="MSAG01000001">
    <property type="protein sequence ID" value="PUX26966.1"/>
    <property type="molecule type" value="Genomic_DNA"/>
</dbReference>
<dbReference type="InterPro" id="IPR037143">
    <property type="entry name" value="4-PPantetheinyl_Trfase_dom_sf"/>
</dbReference>
<dbReference type="GO" id="GO:0000287">
    <property type="term" value="F:magnesium ion binding"/>
    <property type="evidence" value="ECO:0007669"/>
    <property type="project" value="InterPro"/>
</dbReference>
<dbReference type="NCBIfam" id="NF007676">
    <property type="entry name" value="PRK10351.1"/>
    <property type="match status" value="1"/>
</dbReference>
<protein>
    <submittedName>
        <fullName evidence="4">4'-phosphopantetheinyl transferase AcpT</fullName>
    </submittedName>
</protein>
<evidence type="ECO:0000259" key="3">
    <source>
        <dbReference type="Pfam" id="PF01648"/>
    </source>
</evidence>
<dbReference type="GO" id="GO:0008897">
    <property type="term" value="F:holo-[acyl-carrier-protein] synthase activity"/>
    <property type="evidence" value="ECO:0007669"/>
    <property type="project" value="InterPro"/>
</dbReference>
<evidence type="ECO:0000313" key="4">
    <source>
        <dbReference type="EMBL" id="PUX26966.1"/>
    </source>
</evidence>
<gene>
    <name evidence="4" type="ORF">BS411_00770</name>
</gene>
<evidence type="ECO:0000256" key="2">
    <source>
        <dbReference type="ARBA" id="ARBA00022679"/>
    </source>
</evidence>
<dbReference type="InterPro" id="IPR050559">
    <property type="entry name" value="P-Pant_transferase_sf"/>
</dbReference>
<proteinExistence type="inferred from homology"/>
<dbReference type="OrthoDB" id="9808281at2"/>
<reference evidence="4" key="1">
    <citation type="submission" date="2016-12" db="EMBL/GenBank/DDBJ databases">
        <title>Analysis of the Molecular Diversity Among Cronobacter Species Isolated from Filth Flies Using a Pan Genomic DNA Microarray.</title>
        <authorList>
            <person name="Pava-Ripoll M."/>
            <person name="Tall B."/>
            <person name="Farber J."/>
            <person name="Fanning S."/>
            <person name="Lehner A."/>
            <person name="Stephan R."/>
            <person name="Pagotto F."/>
            <person name="Iverson C."/>
            <person name="Ziobro G."/>
            <person name="Miller A."/>
            <person name="Pearson R."/>
            <person name="Yan Q."/>
            <person name="Kim M."/>
            <person name="Jeong S."/>
            <person name="Park J."/>
            <person name="Jun S."/>
            <person name="Choi H."/>
            <person name="Chung T."/>
            <person name="Yoo Y."/>
            <person name="Park E."/>
            <person name="Hwang S."/>
            <person name="Lee B."/>
            <person name="Sathyamoorthy V."/>
            <person name="Carter L."/>
            <person name="Mammel M."/>
            <person name="Jackson S."/>
            <person name="Kothary M."/>
            <person name="Patel I."/>
            <person name="Grim C."/>
            <person name="Gopinath G."/>
            <person name="Gangiredla J."/>
            <person name="Chase H."/>
        </authorList>
    </citation>
    <scope>NUCLEOTIDE SEQUENCE [LARGE SCALE GENOMIC DNA]</scope>
    <source>
        <strain evidence="4">MOD1-Sh41s</strain>
    </source>
</reference>
<name>A0A2T7BAS8_9ENTR</name>
<dbReference type="GO" id="GO:0019878">
    <property type="term" value="P:lysine biosynthetic process via aminoadipic acid"/>
    <property type="evidence" value="ECO:0007669"/>
    <property type="project" value="TreeGrafter"/>
</dbReference>
<comment type="similarity">
    <text evidence="1">Belongs to the P-Pant transferase superfamily. Gsp/Sfp/HetI/AcpT family.</text>
</comment>
<sequence>MLRVIIGDIPPLSTPQAVARWLSPALRAQQPSGKRQASWLAGRVMLAWAVGTRGLPPLETDSHGKPFLPHRPELAFNLSHSDGVVALTLSDAGAVGCDIERIRPRRSWPSLARAIFSEEEQAMLSALPEEARLPAFWQCWTRREALLKQRGGAVWELLQAPAILTPPEGVFLSDCRVEDLQIAVCACVPCKDIGKRLESLTLASL</sequence>
<dbReference type="GO" id="GO:0005829">
    <property type="term" value="C:cytosol"/>
    <property type="evidence" value="ECO:0007669"/>
    <property type="project" value="TreeGrafter"/>
</dbReference>
<organism evidence="4">
    <name type="scientific">Cronobacter turicensis</name>
    <dbReference type="NCBI Taxonomy" id="413502"/>
    <lineage>
        <taxon>Bacteria</taxon>
        <taxon>Pseudomonadati</taxon>
        <taxon>Pseudomonadota</taxon>
        <taxon>Gammaproteobacteria</taxon>
        <taxon>Enterobacterales</taxon>
        <taxon>Enterobacteriaceae</taxon>
        <taxon>Cronobacter</taxon>
    </lineage>
</organism>
<dbReference type="RefSeq" id="WP_075197156.1">
    <property type="nucleotide sequence ID" value="NZ_CP187984.1"/>
</dbReference>
<comment type="caution">
    <text evidence="4">The sequence shown here is derived from an EMBL/GenBank/DDBJ whole genome shotgun (WGS) entry which is preliminary data.</text>
</comment>
<dbReference type="Gene3D" id="3.90.470.20">
    <property type="entry name" value="4'-phosphopantetheinyl transferase domain"/>
    <property type="match status" value="1"/>
</dbReference>
<accession>A0A2T7BAS8</accession>
<dbReference type="SUPFAM" id="SSF56214">
    <property type="entry name" value="4'-phosphopantetheinyl transferase"/>
    <property type="match status" value="2"/>
</dbReference>